<comment type="caution">
    <text evidence="2">The sequence shown here is derived from an EMBL/GenBank/DDBJ whole genome shotgun (WGS) entry which is preliminary data.</text>
</comment>
<gene>
    <name evidence="2" type="ORF">PYX00_004141</name>
</gene>
<reference evidence="2" key="1">
    <citation type="journal article" date="2024" name="Gigascience">
        <title>Chromosome-level genome of the poultry shaft louse Menopon gallinae provides insight into the host-switching and adaptive evolution of parasitic lice.</title>
        <authorList>
            <person name="Xu Y."/>
            <person name="Ma L."/>
            <person name="Liu S."/>
            <person name="Liang Y."/>
            <person name="Liu Q."/>
            <person name="He Z."/>
            <person name="Tian L."/>
            <person name="Duan Y."/>
            <person name="Cai W."/>
            <person name="Li H."/>
            <person name="Song F."/>
        </authorList>
    </citation>
    <scope>NUCLEOTIDE SEQUENCE</scope>
    <source>
        <strain evidence="2">Cailab_2023a</strain>
    </source>
</reference>
<dbReference type="Gene3D" id="3.40.50.300">
    <property type="entry name" value="P-loop containing nucleotide triphosphate hydrolases"/>
    <property type="match status" value="1"/>
</dbReference>
<dbReference type="GO" id="GO:0008146">
    <property type="term" value="F:sulfotransferase activity"/>
    <property type="evidence" value="ECO:0007669"/>
    <property type="project" value="InterPro"/>
</dbReference>
<proteinExistence type="predicted"/>
<evidence type="ECO:0000259" key="1">
    <source>
        <dbReference type="Pfam" id="PF00685"/>
    </source>
</evidence>
<accession>A0AAW2I416</accession>
<dbReference type="AlphaFoldDB" id="A0AAW2I416"/>
<dbReference type="SUPFAM" id="SSF52540">
    <property type="entry name" value="P-loop containing nucleoside triphosphate hydrolases"/>
    <property type="match status" value="1"/>
</dbReference>
<organism evidence="2">
    <name type="scientific">Menopon gallinae</name>
    <name type="common">poultry shaft louse</name>
    <dbReference type="NCBI Taxonomy" id="328185"/>
    <lineage>
        <taxon>Eukaryota</taxon>
        <taxon>Metazoa</taxon>
        <taxon>Ecdysozoa</taxon>
        <taxon>Arthropoda</taxon>
        <taxon>Hexapoda</taxon>
        <taxon>Insecta</taxon>
        <taxon>Pterygota</taxon>
        <taxon>Neoptera</taxon>
        <taxon>Paraneoptera</taxon>
        <taxon>Psocodea</taxon>
        <taxon>Troctomorpha</taxon>
        <taxon>Phthiraptera</taxon>
        <taxon>Amblycera</taxon>
        <taxon>Menoponidae</taxon>
        <taxon>Menopon</taxon>
    </lineage>
</organism>
<name>A0AAW2I416_9NEOP</name>
<dbReference type="InterPro" id="IPR000863">
    <property type="entry name" value="Sulfotransferase_dom"/>
</dbReference>
<dbReference type="EMBL" id="JARGDH010000002">
    <property type="protein sequence ID" value="KAL0276598.1"/>
    <property type="molecule type" value="Genomic_DNA"/>
</dbReference>
<protein>
    <recommendedName>
        <fullName evidence="1">Sulfotransferase domain-containing protein</fullName>
    </recommendedName>
</protein>
<dbReference type="InterPro" id="IPR027417">
    <property type="entry name" value="P-loop_NTPase"/>
</dbReference>
<dbReference type="Pfam" id="PF00685">
    <property type="entry name" value="Sulfotransfer_1"/>
    <property type="match status" value="1"/>
</dbReference>
<sequence>MGRITYERIEGEDADKLDELFGVKDCLIEVNPGHVLLPPDFQEIGQRIVDLEVREDDVWLVSYPRTGSTWTQEMIWCIGNNLDFEGAKQPQSSCGRR</sequence>
<feature type="domain" description="Sulfotransferase" evidence="1">
    <location>
        <begin position="56"/>
        <end position="92"/>
    </location>
</feature>
<evidence type="ECO:0000313" key="2">
    <source>
        <dbReference type="EMBL" id="KAL0276598.1"/>
    </source>
</evidence>